<evidence type="ECO:0000313" key="2">
    <source>
        <dbReference type="Proteomes" id="UP000789570"/>
    </source>
</evidence>
<dbReference type="OrthoDB" id="2437191at2759"/>
<comment type="caution">
    <text evidence="1">The sequence shown here is derived from an EMBL/GenBank/DDBJ whole genome shotgun (WGS) entry which is preliminary data.</text>
</comment>
<sequence>ANVDQKFWGEFYPSRPDQEILNFCIYYTKRHDAKFCNDPGMKLLGTLKIKTNDKYLGLNRPIEFALTFGKMEIKATAKNKTSGKIYQESTFELNI</sequence>
<feature type="non-terminal residue" evidence="1">
    <location>
        <position position="1"/>
    </location>
</feature>
<accession>A0A9N9NHV4</accession>
<name>A0A9N9NHV4_9GLOM</name>
<evidence type="ECO:0000313" key="1">
    <source>
        <dbReference type="EMBL" id="CAG8735540.1"/>
    </source>
</evidence>
<proteinExistence type="predicted"/>
<protein>
    <submittedName>
        <fullName evidence="1">886_t:CDS:1</fullName>
    </submittedName>
</protein>
<keyword evidence="2" id="KW-1185">Reference proteome</keyword>
<dbReference type="AlphaFoldDB" id="A0A9N9NHV4"/>
<reference evidence="1" key="1">
    <citation type="submission" date="2021-06" db="EMBL/GenBank/DDBJ databases">
        <authorList>
            <person name="Kallberg Y."/>
            <person name="Tangrot J."/>
            <person name="Rosling A."/>
        </authorList>
    </citation>
    <scope>NUCLEOTIDE SEQUENCE</scope>
    <source>
        <strain evidence="1">UK204</strain>
    </source>
</reference>
<organism evidence="1 2">
    <name type="scientific">Funneliformis caledonium</name>
    <dbReference type="NCBI Taxonomy" id="1117310"/>
    <lineage>
        <taxon>Eukaryota</taxon>
        <taxon>Fungi</taxon>
        <taxon>Fungi incertae sedis</taxon>
        <taxon>Mucoromycota</taxon>
        <taxon>Glomeromycotina</taxon>
        <taxon>Glomeromycetes</taxon>
        <taxon>Glomerales</taxon>
        <taxon>Glomeraceae</taxon>
        <taxon>Funneliformis</taxon>
    </lineage>
</organism>
<dbReference type="EMBL" id="CAJVPQ010013354">
    <property type="protein sequence ID" value="CAG8735540.1"/>
    <property type="molecule type" value="Genomic_DNA"/>
</dbReference>
<gene>
    <name evidence="1" type="ORF">FCALED_LOCUS15276</name>
</gene>
<dbReference type="Proteomes" id="UP000789570">
    <property type="component" value="Unassembled WGS sequence"/>
</dbReference>